<accession>A0A075UQ00</accession>
<dbReference type="STRING" id="208439.AJAP_07780"/>
<organism evidence="2 3">
    <name type="scientific">Amycolatopsis japonica</name>
    <dbReference type="NCBI Taxonomy" id="208439"/>
    <lineage>
        <taxon>Bacteria</taxon>
        <taxon>Bacillati</taxon>
        <taxon>Actinomycetota</taxon>
        <taxon>Actinomycetes</taxon>
        <taxon>Pseudonocardiales</taxon>
        <taxon>Pseudonocardiaceae</taxon>
        <taxon>Amycolatopsis</taxon>
        <taxon>Amycolatopsis japonica group</taxon>
    </lineage>
</organism>
<dbReference type="eggNOG" id="COG4842">
    <property type="taxonomic scope" value="Bacteria"/>
</dbReference>
<proteinExistence type="predicted"/>
<dbReference type="EMBL" id="CP008953">
    <property type="protein sequence ID" value="AIG74466.1"/>
    <property type="molecule type" value="Genomic_DNA"/>
</dbReference>
<dbReference type="AlphaFoldDB" id="A0A075UQ00"/>
<evidence type="ECO:0000313" key="3">
    <source>
        <dbReference type="Proteomes" id="UP000028492"/>
    </source>
</evidence>
<dbReference type="KEGG" id="aja:AJAP_07780"/>
<dbReference type="RefSeq" id="WP_038509245.1">
    <property type="nucleotide sequence ID" value="NZ_CP008953.1"/>
</dbReference>
<keyword evidence="3" id="KW-1185">Reference proteome</keyword>
<dbReference type="HOGENOM" id="CLU_1313281_0_0_11"/>
<reference evidence="2 3" key="1">
    <citation type="journal article" date="2014" name="J. Biotechnol.">
        <title>Complete genome sequence of the actinobacterium Amycolatopsis japonica MG417-CF17(T) (=DSM 44213T) producing (S,S)-N,N'-ethylenediaminedisuccinic acid.</title>
        <authorList>
            <person name="Stegmann E."/>
            <person name="Albersmeier A."/>
            <person name="Spohn M."/>
            <person name="Gert H."/>
            <person name="Weber T."/>
            <person name="Wohlleben W."/>
            <person name="Kalinowski J."/>
            <person name="Ruckert C."/>
        </authorList>
    </citation>
    <scope>NUCLEOTIDE SEQUENCE [LARGE SCALE GENOMIC DNA]</scope>
    <source>
        <strain evidence="3">MG417-CF17 (DSM 44213)</strain>
    </source>
</reference>
<gene>
    <name evidence="2" type="ORF">AJAP_07780</name>
</gene>
<name>A0A075UQ00_9PSEU</name>
<sequence>MKPEDPDGPSAPWTAGTVSVLRSEAERLRAVSRSLEDQAVEVRQIDPHGWSGPGHDAYLGRRAELTARCRVVAEEHGRAARALDDFVAVLEQLTRNARDTSDPSLVRRLIAQRTEAAARAAATLTEVGKDLAALKTVLGEVDRSVVREPRPAREAKPISPPPDAVTGQTGLAPALLLTDPAEFDRRTQGLSDAMWRFWSMPPLVKPVANKGNP</sequence>
<protein>
    <submittedName>
        <fullName evidence="2">Uncharacterized protein</fullName>
    </submittedName>
</protein>
<evidence type="ECO:0000313" key="2">
    <source>
        <dbReference type="EMBL" id="AIG74466.1"/>
    </source>
</evidence>
<dbReference type="Proteomes" id="UP000028492">
    <property type="component" value="Chromosome"/>
</dbReference>
<feature type="region of interest" description="Disordered" evidence="1">
    <location>
        <begin position="148"/>
        <end position="170"/>
    </location>
</feature>
<evidence type="ECO:0000256" key="1">
    <source>
        <dbReference type="SAM" id="MobiDB-lite"/>
    </source>
</evidence>